<sequence>MLKRLTLIFLLPLYGLATLGNLAPYYALFHRASFQLRVRQGNYENGTTLHLSEKEFEFLDWTEKGREFKLDGKMYDVSSIKKTNAGYTIICKHDEVDSWLAKAIPSSKQKEKSRSPSKKRRPARSVDKYFPSELSFTKTALQIASTIRGFEKKLAIPKVYSEVESPPPDTQHFFI</sequence>
<protein>
    <submittedName>
        <fullName evidence="2">Uncharacterized protein</fullName>
    </submittedName>
</protein>
<feature type="region of interest" description="Disordered" evidence="1">
    <location>
        <begin position="107"/>
        <end position="126"/>
    </location>
</feature>
<organism evidence="2 3">
    <name type="scientific">Roseivirga seohaensis</name>
    <dbReference type="NCBI Taxonomy" id="1914963"/>
    <lineage>
        <taxon>Bacteria</taxon>
        <taxon>Pseudomonadati</taxon>
        <taxon>Bacteroidota</taxon>
        <taxon>Cytophagia</taxon>
        <taxon>Cytophagales</taxon>
        <taxon>Roseivirgaceae</taxon>
        <taxon>Roseivirga</taxon>
    </lineage>
</organism>
<reference evidence="2 3" key="1">
    <citation type="submission" date="2016-01" db="EMBL/GenBank/DDBJ databases">
        <title>Genome sequencing of Roseivirga seohaensis SW-152.</title>
        <authorList>
            <person name="Selvaratnam C."/>
            <person name="Thevarajoo S."/>
            <person name="Goh K.M."/>
            <person name="Ee R."/>
            <person name="Chan K.-G."/>
            <person name="Chong C.S."/>
        </authorList>
    </citation>
    <scope>NUCLEOTIDE SEQUENCE [LARGE SCALE GENOMIC DNA]</scope>
    <source>
        <strain evidence="2 3">SW-152</strain>
    </source>
</reference>
<gene>
    <name evidence="2" type="ORF">AWW67_16610</name>
</gene>
<evidence type="ECO:0000313" key="2">
    <source>
        <dbReference type="EMBL" id="KYG85329.1"/>
    </source>
</evidence>
<evidence type="ECO:0000313" key="3">
    <source>
        <dbReference type="Proteomes" id="UP000075663"/>
    </source>
</evidence>
<dbReference type="EMBL" id="LRPB01000005">
    <property type="protein sequence ID" value="KYG85329.1"/>
    <property type="molecule type" value="Genomic_DNA"/>
</dbReference>
<dbReference type="Proteomes" id="UP000075663">
    <property type="component" value="Unassembled WGS sequence"/>
</dbReference>
<accession>A0A150Y2Q6</accession>
<name>A0A150Y2Q6_9BACT</name>
<dbReference type="RefSeq" id="WP_062300312.1">
    <property type="nucleotide sequence ID" value="NZ_LRPB01000005.1"/>
</dbReference>
<dbReference type="AlphaFoldDB" id="A0A150Y2Q6"/>
<evidence type="ECO:0000256" key="1">
    <source>
        <dbReference type="SAM" id="MobiDB-lite"/>
    </source>
</evidence>
<comment type="caution">
    <text evidence="2">The sequence shown here is derived from an EMBL/GenBank/DDBJ whole genome shotgun (WGS) entry which is preliminary data.</text>
</comment>
<proteinExistence type="predicted"/>
<dbReference type="STRING" id="1914963.AWW67_16610"/>